<evidence type="ECO:0000256" key="1">
    <source>
        <dbReference type="ARBA" id="ARBA00006464"/>
    </source>
</evidence>
<dbReference type="PANTHER" id="PTHR30576:SF0">
    <property type="entry name" value="UNDECAPRENYL-PHOSPHATE N-ACETYLGALACTOSAMINYL 1-PHOSPHATE TRANSFERASE-RELATED"/>
    <property type="match status" value="1"/>
</dbReference>
<dbReference type="Pfam" id="PF02397">
    <property type="entry name" value="Bac_transf"/>
    <property type="match status" value="1"/>
</dbReference>
<comment type="similarity">
    <text evidence="1">Belongs to the bacterial sugar transferase family.</text>
</comment>
<gene>
    <name evidence="4" type="ORF">KHA97_11700</name>
</gene>
<sequence>MTNVQLKSSTSTLYKVSKRIFDIAVSICIIILLSPLFIYVAIRIKKEDNGPVIFKQKRAGLNGEPFYIYKFRSMKIQTSSKKSSKNPYNWRGGVPDDFVFKNTNGFHPDVTKIGQFLRKYSVDEFPQFFNVLKGDMSIVGPRPEILEISDHYNDYQRQRLLVKPGITGWAQINGRSEIPHGQKVEYDLYYVKHQNGILDIKIFIRTIYQAIFGKGAI</sequence>
<dbReference type="EMBL" id="JAGYPG010000002">
    <property type="protein sequence ID" value="MBS4195723.1"/>
    <property type="molecule type" value="Genomic_DNA"/>
</dbReference>
<name>A0A942YG40_9BACI</name>
<accession>A0A942YG40</accession>
<dbReference type="AlphaFoldDB" id="A0A942YG40"/>
<keyword evidence="4" id="KW-0808">Transferase</keyword>
<evidence type="ECO:0000256" key="2">
    <source>
        <dbReference type="SAM" id="Phobius"/>
    </source>
</evidence>
<dbReference type="PANTHER" id="PTHR30576">
    <property type="entry name" value="COLANIC BIOSYNTHESIS UDP-GLUCOSE LIPID CARRIER TRANSFERASE"/>
    <property type="match status" value="1"/>
</dbReference>
<evidence type="ECO:0000313" key="5">
    <source>
        <dbReference type="Proteomes" id="UP000681414"/>
    </source>
</evidence>
<proteinExistence type="inferred from homology"/>
<keyword evidence="5" id="KW-1185">Reference proteome</keyword>
<dbReference type="InterPro" id="IPR003362">
    <property type="entry name" value="Bact_transf"/>
</dbReference>
<protein>
    <submittedName>
        <fullName evidence="4">Sugar transferase</fullName>
    </submittedName>
</protein>
<evidence type="ECO:0000313" key="4">
    <source>
        <dbReference type="EMBL" id="MBS4195723.1"/>
    </source>
</evidence>
<dbReference type="GO" id="GO:0016780">
    <property type="term" value="F:phosphotransferase activity, for other substituted phosphate groups"/>
    <property type="evidence" value="ECO:0007669"/>
    <property type="project" value="TreeGrafter"/>
</dbReference>
<comment type="caution">
    <text evidence="4">The sequence shown here is derived from an EMBL/GenBank/DDBJ whole genome shotgun (WGS) entry which is preliminary data.</text>
</comment>
<feature type="domain" description="Bacterial sugar transferase" evidence="3">
    <location>
        <begin position="18"/>
        <end position="210"/>
    </location>
</feature>
<feature type="transmembrane region" description="Helical" evidence="2">
    <location>
        <begin position="20"/>
        <end position="42"/>
    </location>
</feature>
<evidence type="ECO:0000259" key="3">
    <source>
        <dbReference type="Pfam" id="PF02397"/>
    </source>
</evidence>
<dbReference type="Proteomes" id="UP000681414">
    <property type="component" value="Unassembled WGS sequence"/>
</dbReference>
<organism evidence="4 5">
    <name type="scientific">Lederbergia citri</name>
    <dbReference type="NCBI Taxonomy" id="2833580"/>
    <lineage>
        <taxon>Bacteria</taxon>
        <taxon>Bacillati</taxon>
        <taxon>Bacillota</taxon>
        <taxon>Bacilli</taxon>
        <taxon>Bacillales</taxon>
        <taxon>Bacillaceae</taxon>
        <taxon>Lederbergia</taxon>
    </lineage>
</organism>
<keyword evidence="2" id="KW-1133">Transmembrane helix</keyword>
<keyword evidence="2" id="KW-0472">Membrane</keyword>
<reference evidence="4 5" key="1">
    <citation type="submission" date="2021-05" db="EMBL/GenBank/DDBJ databases">
        <title>Novel Bacillus species.</title>
        <authorList>
            <person name="Liu G."/>
        </authorList>
    </citation>
    <scope>NUCLEOTIDE SEQUENCE [LARGE SCALE GENOMIC DNA]</scope>
    <source>
        <strain evidence="5">FJAT-49780</strain>
    </source>
</reference>
<keyword evidence="2" id="KW-0812">Transmembrane</keyword>